<reference evidence="2 3" key="1">
    <citation type="submission" date="2016-08" db="EMBL/GenBank/DDBJ databases">
        <title>Complete genome sequence of Acinetobacter baylyi strain GFJ2.</title>
        <authorList>
            <person name="Tabata M."/>
            <person name="Kuboki S."/>
            <person name="Gibu N."/>
            <person name="Kinouchi Y."/>
            <person name="Vangnai A."/>
            <person name="Kasai D."/>
            <person name="Fukuda M."/>
        </authorList>
    </citation>
    <scope>NUCLEOTIDE SEQUENCE [LARGE SCALE GENOMIC DNA]</scope>
    <source>
        <strain evidence="2 3">GFJ2</strain>
    </source>
</reference>
<dbReference type="eggNOG" id="ENOG5032AFA">
    <property type="taxonomic scope" value="Bacteria"/>
</dbReference>
<evidence type="ECO:0000313" key="2">
    <source>
        <dbReference type="EMBL" id="APV36513.1"/>
    </source>
</evidence>
<dbReference type="STRING" id="487316.BEN76_11020"/>
<keyword evidence="1" id="KW-0812">Transmembrane</keyword>
<keyword evidence="1" id="KW-0472">Membrane</keyword>
<dbReference type="KEGG" id="asol:BEN76_11020"/>
<name>A0A1P8EJY7_9GAMM</name>
<evidence type="ECO:0000256" key="1">
    <source>
        <dbReference type="SAM" id="Phobius"/>
    </source>
</evidence>
<evidence type="ECO:0000313" key="3">
    <source>
        <dbReference type="Proteomes" id="UP000185674"/>
    </source>
</evidence>
<sequence length="128" mass="14996">MAKQPYFALKRSKLALLFQLMIFGSISGLLWQICPLWLWLVLNVLMLISFAMFLRRPRVMAVGQLDQQLWSCHASDSAQPYSIVLERVIDHELYMILRTVPSRASMVVWRDQVMQQDWKCLKRLAKLG</sequence>
<dbReference type="Proteomes" id="UP000185674">
    <property type="component" value="Chromosome"/>
</dbReference>
<feature type="transmembrane region" description="Helical" evidence="1">
    <location>
        <begin position="36"/>
        <end position="54"/>
    </location>
</feature>
<dbReference type="AlphaFoldDB" id="A0A1P8EJY7"/>
<accession>A0A1P8EJY7</accession>
<dbReference type="EMBL" id="CP016896">
    <property type="protein sequence ID" value="APV36513.1"/>
    <property type="molecule type" value="Genomic_DNA"/>
</dbReference>
<protein>
    <submittedName>
        <fullName evidence="2">Uncharacterized protein</fullName>
    </submittedName>
</protein>
<gene>
    <name evidence="2" type="ORF">BEN76_11020</name>
</gene>
<dbReference type="RefSeq" id="WP_076033070.1">
    <property type="nucleotide sequence ID" value="NZ_CP016896.1"/>
</dbReference>
<keyword evidence="1" id="KW-1133">Transmembrane helix</keyword>
<organism evidence="2 3">
    <name type="scientific">Acinetobacter soli</name>
    <dbReference type="NCBI Taxonomy" id="487316"/>
    <lineage>
        <taxon>Bacteria</taxon>
        <taxon>Pseudomonadati</taxon>
        <taxon>Pseudomonadota</taxon>
        <taxon>Gammaproteobacteria</taxon>
        <taxon>Moraxellales</taxon>
        <taxon>Moraxellaceae</taxon>
        <taxon>Acinetobacter</taxon>
    </lineage>
</organism>
<feature type="transmembrane region" description="Helical" evidence="1">
    <location>
        <begin position="12"/>
        <end position="30"/>
    </location>
</feature>
<proteinExistence type="predicted"/>